<keyword evidence="2" id="KW-1185">Reference proteome</keyword>
<evidence type="ECO:0000313" key="2">
    <source>
        <dbReference type="Proteomes" id="UP000245698"/>
    </source>
</evidence>
<evidence type="ECO:0000313" key="1">
    <source>
        <dbReference type="EMBL" id="SJM35406.1"/>
    </source>
</evidence>
<organism evidence="1 2">
    <name type="scientific">Mesorhizobium delmotii</name>
    <dbReference type="NCBI Taxonomy" id="1631247"/>
    <lineage>
        <taxon>Bacteria</taxon>
        <taxon>Pseudomonadati</taxon>
        <taxon>Pseudomonadota</taxon>
        <taxon>Alphaproteobacteria</taxon>
        <taxon>Hyphomicrobiales</taxon>
        <taxon>Phyllobacteriaceae</taxon>
        <taxon>Mesorhizobium</taxon>
    </lineage>
</organism>
<sequence length="59" mass="6659">MAFSVLTTAPRVLWTRKGRCSTFDFAHDPFRKSFPIFVVMRGLTDPNVRSAPALETTTI</sequence>
<dbReference type="AlphaFoldDB" id="A0A2P9AW67"/>
<protein>
    <submittedName>
        <fullName evidence="1">Uncharacterized protein</fullName>
    </submittedName>
</protein>
<accession>A0A2P9AW67</accession>
<gene>
    <name evidence="1" type="ORF">BQ8482_80040</name>
</gene>
<dbReference type="Proteomes" id="UP000245698">
    <property type="component" value="Unassembled WGS sequence"/>
</dbReference>
<proteinExistence type="predicted"/>
<reference evidence="2" key="1">
    <citation type="submission" date="2016-12" db="EMBL/GenBank/DDBJ databases">
        <authorList>
            <person name="Brunel B."/>
        </authorList>
    </citation>
    <scope>NUCLEOTIDE SEQUENCE [LARGE SCALE GENOMIC DNA]</scope>
</reference>
<name>A0A2P9AW67_9HYPH</name>
<dbReference type="EMBL" id="FUIG01000092">
    <property type="protein sequence ID" value="SJM35406.1"/>
    <property type="molecule type" value="Genomic_DNA"/>
</dbReference>